<dbReference type="AlphaFoldDB" id="A0A0D5YVD3"/>
<dbReference type="SUPFAM" id="SSF141072">
    <property type="entry name" value="CalX-like"/>
    <property type="match status" value="1"/>
</dbReference>
<dbReference type="InterPro" id="IPR006626">
    <property type="entry name" value="PbH1"/>
</dbReference>
<comment type="subcellular location">
    <subcellularLocation>
        <location evidence="1">Secreted</location>
    </subcellularLocation>
</comment>
<evidence type="ECO:0000256" key="4">
    <source>
        <dbReference type="ARBA" id="ARBA00022737"/>
    </source>
</evidence>
<keyword evidence="4" id="KW-0677">Repeat</keyword>
<dbReference type="InterPro" id="IPR013783">
    <property type="entry name" value="Ig-like_fold"/>
</dbReference>
<dbReference type="SUPFAM" id="SSF51126">
    <property type="entry name" value="Pectin lyase-like"/>
    <property type="match status" value="1"/>
</dbReference>
<dbReference type="SMART" id="SM00237">
    <property type="entry name" value="Calx_beta"/>
    <property type="match status" value="1"/>
</dbReference>
<dbReference type="STRING" id="516051.VC82_2263"/>
<dbReference type="GO" id="GO:0007229">
    <property type="term" value="P:integrin-mediated signaling pathway"/>
    <property type="evidence" value="ECO:0007669"/>
    <property type="project" value="UniProtKB-KW"/>
</dbReference>
<dbReference type="OrthoDB" id="1140688at2"/>
<dbReference type="KEGG" id="mlt:VC82_2263"/>
<evidence type="ECO:0000313" key="8">
    <source>
        <dbReference type="EMBL" id="AKA35854.1"/>
    </source>
</evidence>
<evidence type="ECO:0000256" key="3">
    <source>
        <dbReference type="ARBA" id="ARBA00022729"/>
    </source>
</evidence>
<dbReference type="PATRIC" id="fig|516051.4.peg.2329"/>
<sequence>MGKMLKIFVLFFLLTISIANAQDTYYDTFSSVSYSNNDGTQNWSTNWIESGDDNSPSGGYIRITGNQLRFAYIWTETIRRSADLSAYSSATLSFDWQTSSLESGETLDVQVSSDGSSYTTLATFSGNQSGTFSQNISAHISSNTTIRFIKGGNNWSGNNDRVYIDNVLITATATASVSIADVSVNEGDGTATFMVQHVGPNATGAFTVNFTTNDGTAVAGSDYTASSGTLSFNGTSGDTESITVPINDDGDFEGLETFTVSFTGTSDGTINISDTATGSITDNDLLGNTPLALFEAFDGYVDYTSTGGTLRTQPNTGDACAITTSSSNTLTSSIPATATIQKALLYWAHSAATPDSQVTFEGNTVTADLMYTTTLTNRVFFGGVSDVTSIVQGISNPSTNTYDFTDLTVDNTGNYCSTATVLGGWSLFIFYEDASLPASTVNLYQGFNGESNSSSSFSLSGFFAIGASGSKTTVLSWEGDQTLSNNELLTVTTGLGTFTLAGDGDNNGVAVNNPFNSTIFDNTIIPNVNNASAYGLDLDTYDVSPYIQPGESTVTTNVQSGQDFVIMNALVLKVPSNLITGTVFEDVNYGGGAGRNRASSSGVGVQGATVELYDALNNFVDNTTTDANGLYRFGGMANGSYSVRVVNGTVRSTRGGGAACNTCWPVQTFRTSFPGGSVIEVTNEVGGADPSAEDSAAGTLTGAQSVAPVLITSEGVVGMDFGYNFNTIVNTNEDGQGSLEQFIVNANNLDEIGLDIVANSIFDPAAGQDTSIFMIPSSSDPLGRTPDSNFASGYFDIFISDGNPLSDITADNTFIDGRTQTAYSGDTNSGTIGAGGNPVGVSGSLLPIFELPEIQVHRDGGDVLKVQADVVLRNLSIYADNTAGIQVGSGSAVIERNLIGVNAQGTNSGNINYGIENIGGSILIDGNYIATNTDAGIFVNGGTTNIIQNNHITNNGNSACTDNILVQGGSGLVITQNFIENAASAGIDASASSGNITISENSITASGQDGGNCSGNIEGMAIKIGGNNSVVTNNMIYANGGAGIVVVGGTANRISQNSIYANGTISDALGIDLDASSGAGDGVTLNDNGDGDTGPNDLQNFPIISAAYISGSNLVVKGWSRPGATIEFFFTDINEGTATTGDNQLGMAVDYGEGQTFIGAAVEGSGADADNTSSSYSDVDGNTDNTNRFHFNLPVPSGATLGEMITATATLGNSTSEFAPMSILRAATVITNRRITYRVSKN</sequence>
<dbReference type="InterPro" id="IPR039448">
    <property type="entry name" value="Beta_helix"/>
</dbReference>
<dbReference type="HOGENOM" id="CLU_266559_0_0_10"/>
<proteinExistence type="predicted"/>
<dbReference type="Proteomes" id="UP000032726">
    <property type="component" value="Chromosome"/>
</dbReference>
<feature type="chain" id="PRO_5002300474" evidence="6">
    <location>
        <begin position="22"/>
        <end position="1242"/>
    </location>
</feature>
<dbReference type="GO" id="GO:0005576">
    <property type="term" value="C:extracellular region"/>
    <property type="evidence" value="ECO:0007669"/>
    <property type="project" value="UniProtKB-SubCell"/>
</dbReference>
<dbReference type="InterPro" id="IPR033764">
    <property type="entry name" value="Sdr_B"/>
</dbReference>
<keyword evidence="3 6" id="KW-0732">Signal</keyword>
<evidence type="ECO:0000256" key="6">
    <source>
        <dbReference type="SAM" id="SignalP"/>
    </source>
</evidence>
<dbReference type="Gene3D" id="2.60.40.2030">
    <property type="match status" value="1"/>
</dbReference>
<dbReference type="GO" id="GO:0016020">
    <property type="term" value="C:membrane"/>
    <property type="evidence" value="ECO:0007669"/>
    <property type="project" value="InterPro"/>
</dbReference>
<protein>
    <submittedName>
        <fullName evidence="8">Na-Ca exchanger/integrin-beta4</fullName>
    </submittedName>
</protein>
<dbReference type="InterPro" id="IPR003644">
    <property type="entry name" value="Calx_beta"/>
</dbReference>
<evidence type="ECO:0000259" key="7">
    <source>
        <dbReference type="SMART" id="SM00237"/>
    </source>
</evidence>
<accession>A0A0D5YVD3</accession>
<dbReference type="InterPro" id="IPR012334">
    <property type="entry name" value="Pectin_lyas_fold"/>
</dbReference>
<dbReference type="EMBL" id="CP011071">
    <property type="protein sequence ID" value="AKA35854.1"/>
    <property type="molecule type" value="Genomic_DNA"/>
</dbReference>
<dbReference type="InterPro" id="IPR011050">
    <property type="entry name" value="Pectin_lyase_fold/virulence"/>
</dbReference>
<evidence type="ECO:0000256" key="2">
    <source>
        <dbReference type="ARBA" id="ARBA00022525"/>
    </source>
</evidence>
<keyword evidence="9" id="KW-1185">Reference proteome</keyword>
<dbReference type="Pfam" id="PF13229">
    <property type="entry name" value="Beta_helix"/>
    <property type="match status" value="1"/>
</dbReference>
<organism evidence="8 9">
    <name type="scientific">Flagellimonas lutaonensis</name>
    <dbReference type="NCBI Taxonomy" id="516051"/>
    <lineage>
        <taxon>Bacteria</taxon>
        <taxon>Pseudomonadati</taxon>
        <taxon>Bacteroidota</taxon>
        <taxon>Flavobacteriia</taxon>
        <taxon>Flavobacteriales</taxon>
        <taxon>Flavobacteriaceae</taxon>
        <taxon>Flagellimonas</taxon>
    </lineage>
</organism>
<keyword evidence="8" id="KW-0401">Integrin</keyword>
<keyword evidence="5" id="KW-0106">Calcium</keyword>
<keyword evidence="2" id="KW-0964">Secreted</keyword>
<dbReference type="Pfam" id="PF03160">
    <property type="entry name" value="Calx-beta"/>
    <property type="match status" value="1"/>
</dbReference>
<dbReference type="Gene3D" id="2.60.40.10">
    <property type="entry name" value="Immunoglobulins"/>
    <property type="match status" value="1"/>
</dbReference>
<feature type="signal peptide" evidence="6">
    <location>
        <begin position="1"/>
        <end position="21"/>
    </location>
</feature>
<gene>
    <name evidence="8" type="ORF">VC82_2263</name>
</gene>
<evidence type="ECO:0000256" key="1">
    <source>
        <dbReference type="ARBA" id="ARBA00004613"/>
    </source>
</evidence>
<dbReference type="Pfam" id="PF17210">
    <property type="entry name" value="SdrD_B"/>
    <property type="match status" value="1"/>
</dbReference>
<name>A0A0D5YVD3_9FLAO</name>
<dbReference type="Gene3D" id="2.160.20.10">
    <property type="entry name" value="Single-stranded right-handed beta-helix, Pectin lyase-like"/>
    <property type="match status" value="1"/>
</dbReference>
<evidence type="ECO:0000313" key="9">
    <source>
        <dbReference type="Proteomes" id="UP000032726"/>
    </source>
</evidence>
<evidence type="ECO:0000256" key="5">
    <source>
        <dbReference type="ARBA" id="ARBA00022837"/>
    </source>
</evidence>
<reference evidence="8 9" key="1">
    <citation type="submission" date="2015-03" db="EMBL/GenBank/DDBJ databases">
        <title>Complete genome sequence of Muricauda lutaonensis CC-HSB-11T, isolated from a coastal hot spring.</title>
        <authorList>
            <person name="Kim K.M."/>
        </authorList>
    </citation>
    <scope>NUCLEOTIDE SEQUENCE [LARGE SCALE GENOMIC DNA]</scope>
    <source>
        <strain evidence="8 9">CC-HSB-11</strain>
    </source>
</reference>
<dbReference type="InterPro" id="IPR038081">
    <property type="entry name" value="CalX-like_sf"/>
</dbReference>
<dbReference type="SMART" id="SM00710">
    <property type="entry name" value="PbH1"/>
    <property type="match status" value="11"/>
</dbReference>
<dbReference type="SUPFAM" id="SSF117074">
    <property type="entry name" value="Hypothetical protein PA1324"/>
    <property type="match status" value="1"/>
</dbReference>
<feature type="domain" description="Calx-beta" evidence="7">
    <location>
        <begin position="165"/>
        <end position="263"/>
    </location>
</feature>